<dbReference type="RefSeq" id="WP_006300071.1">
    <property type="nucleotide sequence ID" value="NZ_CM001022.1"/>
</dbReference>
<sequence>MEKQIDVKALFQFSYGMYIVSSLCEGRLNGQIANAAMQVTGDPCSVAVCLHQSNLTTEYIGKSGVFSVSVLEQEVPMTFIGQFGFKCGRDIDKFCNVPYLTGSTGAPMVTEHALAVLEAKVVHRMDVFTHRLFVGEVVSSQVVREGTPLTYADYHLIKKGKSPKNAPTFGFNQLK</sequence>
<dbReference type="Pfam" id="PF01613">
    <property type="entry name" value="Flavin_Reduct"/>
    <property type="match status" value="1"/>
</dbReference>
<evidence type="ECO:0000256" key="1">
    <source>
        <dbReference type="ARBA" id="ARBA00023002"/>
    </source>
</evidence>
<reference evidence="3 4" key="1">
    <citation type="journal article" date="2010" name="Stand. Genomic Sci.">
        <title>Non-contiguous finished genome sequence of Aminomonas paucivorans type strain (GLU-3).</title>
        <authorList>
            <person name="Pitluck S."/>
            <person name="Yasawong M."/>
            <person name="Held B."/>
            <person name="Lapidus A."/>
            <person name="Nolan M."/>
            <person name="Copeland A."/>
            <person name="Lucas S."/>
            <person name="Del Rio T.G."/>
            <person name="Tice H."/>
            <person name="Cheng J.F."/>
            <person name="Chertkov O."/>
            <person name="Goodwin L."/>
            <person name="Tapia R."/>
            <person name="Han C."/>
            <person name="Liolios K."/>
            <person name="Ivanova N."/>
            <person name="Mavromatis K."/>
            <person name="Ovchinnikova G."/>
            <person name="Pati A."/>
            <person name="Chen A."/>
            <person name="Palaniappan K."/>
            <person name="Land M."/>
            <person name="Hauser L."/>
            <person name="Chang Y.J."/>
            <person name="Jeffries C.D."/>
            <person name="Pukall R."/>
            <person name="Spring S."/>
            <person name="Rohde M."/>
            <person name="Sikorski J."/>
            <person name="Goker M."/>
            <person name="Woyke T."/>
            <person name="Bristow J."/>
            <person name="Eisen J.A."/>
            <person name="Markowitz V."/>
            <person name="Hugenholtz P."/>
            <person name="Kyrpides N.C."/>
            <person name="Klenk H.P."/>
        </authorList>
    </citation>
    <scope>NUCLEOTIDE SEQUENCE [LARGE SCALE GENOMIC DNA]</scope>
    <source>
        <strain evidence="3 4">DSM 12260</strain>
    </source>
</reference>
<dbReference type="STRING" id="584708.Apau_0483"/>
<dbReference type="InterPro" id="IPR012349">
    <property type="entry name" value="Split_barrel_FMN-bd"/>
</dbReference>
<proteinExistence type="predicted"/>
<dbReference type="EMBL" id="CM001022">
    <property type="protein sequence ID" value="EFQ22917.1"/>
    <property type="molecule type" value="Genomic_DNA"/>
</dbReference>
<dbReference type="PANTHER" id="PTHR30466">
    <property type="entry name" value="FLAVIN REDUCTASE"/>
    <property type="match status" value="1"/>
</dbReference>
<dbReference type="PANTHER" id="PTHR30466:SF1">
    <property type="entry name" value="FMN REDUCTASE (NADH) RUTF"/>
    <property type="match status" value="1"/>
</dbReference>
<evidence type="ECO:0000313" key="4">
    <source>
        <dbReference type="Proteomes" id="UP000005096"/>
    </source>
</evidence>
<dbReference type="Gene3D" id="2.30.110.10">
    <property type="entry name" value="Electron Transport, Fmn-binding Protein, Chain A"/>
    <property type="match status" value="1"/>
</dbReference>
<dbReference type="GO" id="GO:0042602">
    <property type="term" value="F:riboflavin reductase (NADPH) activity"/>
    <property type="evidence" value="ECO:0007669"/>
    <property type="project" value="TreeGrafter"/>
</dbReference>
<dbReference type="SMART" id="SM00903">
    <property type="entry name" value="Flavin_Reduct"/>
    <property type="match status" value="1"/>
</dbReference>
<evidence type="ECO:0000313" key="3">
    <source>
        <dbReference type="EMBL" id="EFQ22917.1"/>
    </source>
</evidence>
<dbReference type="eggNOG" id="COG1853">
    <property type="taxonomic scope" value="Bacteria"/>
</dbReference>
<dbReference type="Proteomes" id="UP000005096">
    <property type="component" value="Chromosome"/>
</dbReference>
<dbReference type="SUPFAM" id="SSF50475">
    <property type="entry name" value="FMN-binding split barrel"/>
    <property type="match status" value="1"/>
</dbReference>
<keyword evidence="4" id="KW-1185">Reference proteome</keyword>
<feature type="domain" description="Flavin reductase like" evidence="2">
    <location>
        <begin position="10"/>
        <end position="156"/>
    </location>
</feature>
<accession>E3CZY5</accession>
<dbReference type="InterPro" id="IPR002563">
    <property type="entry name" value="Flavin_Rdtase-like_dom"/>
</dbReference>
<gene>
    <name evidence="3" type="ORF">Apau_0483</name>
</gene>
<organism evidence="3 4">
    <name type="scientific">Aminomonas paucivorans DSM 12260</name>
    <dbReference type="NCBI Taxonomy" id="584708"/>
    <lineage>
        <taxon>Bacteria</taxon>
        <taxon>Thermotogati</taxon>
        <taxon>Synergistota</taxon>
        <taxon>Synergistia</taxon>
        <taxon>Synergistales</taxon>
        <taxon>Synergistaceae</taxon>
        <taxon>Aminomonas</taxon>
    </lineage>
</organism>
<dbReference type="AlphaFoldDB" id="E3CZY5"/>
<dbReference type="PaxDb" id="584708-Apau_0483"/>
<evidence type="ECO:0000259" key="2">
    <source>
        <dbReference type="SMART" id="SM00903"/>
    </source>
</evidence>
<name>E3CZY5_9BACT</name>
<protein>
    <submittedName>
        <fullName evidence="3">Flavin reductase domain protein FMN-binding</fullName>
    </submittedName>
</protein>
<dbReference type="InterPro" id="IPR050268">
    <property type="entry name" value="NADH-dep_flavin_reductase"/>
</dbReference>
<dbReference type="GO" id="GO:0010181">
    <property type="term" value="F:FMN binding"/>
    <property type="evidence" value="ECO:0007669"/>
    <property type="project" value="InterPro"/>
</dbReference>
<keyword evidence="1" id="KW-0560">Oxidoreductase</keyword>
<dbReference type="OrthoDB" id="9799749at2"/>
<dbReference type="HOGENOM" id="CLU_059021_4_1_0"/>